<proteinExistence type="predicted"/>
<dbReference type="EMBL" id="JAUHJQ010000002">
    <property type="protein sequence ID" value="MDN4172957.1"/>
    <property type="molecule type" value="Genomic_DNA"/>
</dbReference>
<dbReference type="RefSeq" id="WP_300951939.1">
    <property type="nucleotide sequence ID" value="NZ_JAUHJQ010000002.1"/>
</dbReference>
<keyword evidence="3" id="KW-1185">Reference proteome</keyword>
<keyword evidence="1" id="KW-1133">Transmembrane helix</keyword>
<accession>A0ABT8FE46</accession>
<organism evidence="2 3">
    <name type="scientific">Nocardioides oceani</name>
    <dbReference type="NCBI Taxonomy" id="3058369"/>
    <lineage>
        <taxon>Bacteria</taxon>
        <taxon>Bacillati</taxon>
        <taxon>Actinomycetota</taxon>
        <taxon>Actinomycetes</taxon>
        <taxon>Propionibacteriales</taxon>
        <taxon>Nocardioidaceae</taxon>
        <taxon>Nocardioides</taxon>
    </lineage>
</organism>
<name>A0ABT8FE46_9ACTN</name>
<evidence type="ECO:0000313" key="2">
    <source>
        <dbReference type="EMBL" id="MDN4172957.1"/>
    </source>
</evidence>
<protein>
    <submittedName>
        <fullName evidence="2">DUF2304 domain-containing protein</fullName>
    </submittedName>
</protein>
<evidence type="ECO:0000256" key="1">
    <source>
        <dbReference type="SAM" id="Phobius"/>
    </source>
</evidence>
<sequence>MIIKVFLIASVAMAGWWLLRSSGGRQLAATRLGGLLFAASWVTAVMAPDLVSRVANLMGVGRGTDLVLYLLVVAFLFSSIAQRQRLRTVEERLATVARSQALLELELARRTDERERVPES</sequence>
<dbReference type="Proteomes" id="UP001168620">
    <property type="component" value="Unassembled WGS sequence"/>
</dbReference>
<reference evidence="2" key="1">
    <citation type="submission" date="2023-06" db="EMBL/GenBank/DDBJ databases">
        <title>Draft genome sequence of Nocardioides sp. SOB77.</title>
        <authorList>
            <person name="Zhang G."/>
        </authorList>
    </citation>
    <scope>NUCLEOTIDE SEQUENCE</scope>
    <source>
        <strain evidence="2">SOB77</strain>
    </source>
</reference>
<feature type="transmembrane region" description="Helical" evidence="1">
    <location>
        <begin position="31"/>
        <end position="51"/>
    </location>
</feature>
<keyword evidence="1" id="KW-0472">Membrane</keyword>
<keyword evidence="1" id="KW-0812">Transmembrane</keyword>
<comment type="caution">
    <text evidence="2">The sequence shown here is derived from an EMBL/GenBank/DDBJ whole genome shotgun (WGS) entry which is preliminary data.</text>
</comment>
<dbReference type="InterPro" id="IPR019277">
    <property type="entry name" value="DUF2304"/>
</dbReference>
<feature type="transmembrane region" description="Helical" evidence="1">
    <location>
        <begin position="63"/>
        <end position="81"/>
    </location>
</feature>
<gene>
    <name evidence="2" type="ORF">QWY28_08400</name>
</gene>
<dbReference type="Pfam" id="PF10066">
    <property type="entry name" value="DUF2304"/>
    <property type="match status" value="1"/>
</dbReference>
<evidence type="ECO:0000313" key="3">
    <source>
        <dbReference type="Proteomes" id="UP001168620"/>
    </source>
</evidence>